<evidence type="ECO:0000313" key="3">
    <source>
        <dbReference type="Proteomes" id="UP000199026"/>
    </source>
</evidence>
<reference evidence="2 3" key="1">
    <citation type="submission" date="2016-10" db="EMBL/GenBank/DDBJ databases">
        <authorList>
            <person name="de Groot N.N."/>
        </authorList>
    </citation>
    <scope>NUCLEOTIDE SEQUENCE [LARGE SCALE GENOMIC DNA]</scope>
    <source>
        <strain evidence="2 3">DSM 24677</strain>
    </source>
</reference>
<evidence type="ECO:0000313" key="2">
    <source>
        <dbReference type="EMBL" id="SDY07401.1"/>
    </source>
</evidence>
<keyword evidence="1" id="KW-0812">Transmembrane</keyword>
<feature type="transmembrane region" description="Helical" evidence="1">
    <location>
        <begin position="47"/>
        <end position="68"/>
    </location>
</feature>
<dbReference type="STRING" id="576131.SAMN05444486_10167"/>
<name>A0A1H3GVX9_9RHOB</name>
<keyword evidence="1" id="KW-1133">Transmembrane helix</keyword>
<dbReference type="InterPro" id="IPR043723">
    <property type="entry name" value="DUF5665"/>
</dbReference>
<dbReference type="Pfam" id="PF18910">
    <property type="entry name" value="DUF5665"/>
    <property type="match status" value="1"/>
</dbReference>
<keyword evidence="1" id="KW-0472">Membrane</keyword>
<dbReference type="Proteomes" id="UP000199026">
    <property type="component" value="Unassembled WGS sequence"/>
</dbReference>
<accession>A0A1H3GVX9</accession>
<gene>
    <name evidence="2" type="ORF">SAMN05444486_10167</name>
</gene>
<protein>
    <submittedName>
        <fullName evidence="2">Uncharacterized protein</fullName>
    </submittedName>
</protein>
<sequence>MSEQSEAEMKHSIDRLTQELERLNTHRFVTVHSSTWRLLSFQFMRGLAFGLGSVIGATLLVSTLVWWASQIEFIPVIGEWAAQLVEEMQRTR</sequence>
<dbReference type="AlphaFoldDB" id="A0A1H3GVX9"/>
<dbReference type="OrthoDB" id="7859841at2"/>
<proteinExistence type="predicted"/>
<organism evidence="2 3">
    <name type="scientific">Lentibacter algarum</name>
    <dbReference type="NCBI Taxonomy" id="576131"/>
    <lineage>
        <taxon>Bacteria</taxon>
        <taxon>Pseudomonadati</taxon>
        <taxon>Pseudomonadota</taxon>
        <taxon>Alphaproteobacteria</taxon>
        <taxon>Rhodobacterales</taxon>
        <taxon>Roseobacteraceae</taxon>
        <taxon>Lentibacter</taxon>
    </lineage>
</organism>
<dbReference type="EMBL" id="FNPR01000001">
    <property type="protein sequence ID" value="SDY07401.1"/>
    <property type="molecule type" value="Genomic_DNA"/>
</dbReference>
<dbReference type="RefSeq" id="WP_089886927.1">
    <property type="nucleotide sequence ID" value="NZ_CALBNM010000018.1"/>
</dbReference>
<keyword evidence="3" id="KW-1185">Reference proteome</keyword>
<dbReference type="GeneID" id="78122881"/>
<evidence type="ECO:0000256" key="1">
    <source>
        <dbReference type="SAM" id="Phobius"/>
    </source>
</evidence>